<reference evidence="3" key="1">
    <citation type="journal article" date="2016" name="Nat. Biotechnol.">
        <title>Sequencing wild and cultivated cassava and related species reveals extensive interspecific hybridization and genetic diversity.</title>
        <authorList>
            <person name="Bredeson J.V."/>
            <person name="Lyons J.B."/>
            <person name="Prochnik S.E."/>
            <person name="Wu G.A."/>
            <person name="Ha C.M."/>
            <person name="Edsinger-Gonzales E."/>
            <person name="Grimwood J."/>
            <person name="Schmutz J."/>
            <person name="Rabbi I.Y."/>
            <person name="Egesi C."/>
            <person name="Nauluvula P."/>
            <person name="Lebot V."/>
            <person name="Ndunguru J."/>
            <person name="Mkamilo G."/>
            <person name="Bart R.S."/>
            <person name="Setter T.L."/>
            <person name="Gleadow R.M."/>
            <person name="Kulakow P."/>
            <person name="Ferguson M.E."/>
            <person name="Rounsley S."/>
            <person name="Rokhsar D.S."/>
        </authorList>
    </citation>
    <scope>NUCLEOTIDE SEQUENCE [LARGE SCALE GENOMIC DNA]</scope>
    <source>
        <strain evidence="3">cv. AM560-2</strain>
    </source>
</reference>
<feature type="region of interest" description="Disordered" evidence="1">
    <location>
        <begin position="62"/>
        <end position="99"/>
    </location>
</feature>
<evidence type="ECO:0000313" key="3">
    <source>
        <dbReference type="Proteomes" id="UP000091857"/>
    </source>
</evidence>
<comment type="caution">
    <text evidence="2">The sequence shown here is derived from an EMBL/GenBank/DDBJ whole genome shotgun (WGS) entry which is preliminary data.</text>
</comment>
<dbReference type="AlphaFoldDB" id="A0A2C9W9N0"/>
<dbReference type="EMBL" id="CM004389">
    <property type="protein sequence ID" value="OAY55160.1"/>
    <property type="molecule type" value="Genomic_DNA"/>
</dbReference>
<proteinExistence type="predicted"/>
<keyword evidence="3" id="KW-1185">Reference proteome</keyword>
<protein>
    <submittedName>
        <fullName evidence="2">Uncharacterized protein</fullName>
    </submittedName>
</protein>
<dbReference type="Proteomes" id="UP000091857">
    <property type="component" value="Chromosome 3"/>
</dbReference>
<evidence type="ECO:0000256" key="1">
    <source>
        <dbReference type="SAM" id="MobiDB-lite"/>
    </source>
</evidence>
<gene>
    <name evidence="2" type="ORF">MANES_03G132600v8</name>
</gene>
<name>A0A2C9W9N0_MANES</name>
<evidence type="ECO:0000313" key="2">
    <source>
        <dbReference type="EMBL" id="OAY55160.1"/>
    </source>
</evidence>
<accession>A0A2C9W9N0</accession>
<feature type="compositionally biased region" description="Basic and acidic residues" evidence="1">
    <location>
        <begin position="62"/>
        <end position="71"/>
    </location>
</feature>
<organism evidence="2 3">
    <name type="scientific">Manihot esculenta</name>
    <name type="common">Cassava</name>
    <name type="synonym">Jatropha manihot</name>
    <dbReference type="NCBI Taxonomy" id="3983"/>
    <lineage>
        <taxon>Eukaryota</taxon>
        <taxon>Viridiplantae</taxon>
        <taxon>Streptophyta</taxon>
        <taxon>Embryophyta</taxon>
        <taxon>Tracheophyta</taxon>
        <taxon>Spermatophyta</taxon>
        <taxon>Magnoliopsida</taxon>
        <taxon>eudicotyledons</taxon>
        <taxon>Gunneridae</taxon>
        <taxon>Pentapetalae</taxon>
        <taxon>rosids</taxon>
        <taxon>fabids</taxon>
        <taxon>Malpighiales</taxon>
        <taxon>Euphorbiaceae</taxon>
        <taxon>Crotonoideae</taxon>
        <taxon>Manihoteae</taxon>
        <taxon>Manihot</taxon>
    </lineage>
</organism>
<sequence>MDRRLFLFRHLSRPLIPPMPSTPHLYCHIKRYTQYTTGDPAQGIEERAPSLADEFRRVAEEKAKADQETTHVADQGVASHTVKKTFDGGEEASTGDGDTQSVKDRVWISWVYRLLNKVVKLVMKTDMNLG</sequence>
<dbReference type="STRING" id="3983.A0A2C9W9N0"/>
<dbReference type="Gramene" id="Manes.03G132600.1.v8.1">
    <property type="protein sequence ID" value="Manes.03G132600.1.v8.1.CDS"/>
    <property type="gene ID" value="Manes.03G132600.v8.1"/>
</dbReference>